<name>A0AA45KF62_9LACT</name>
<proteinExistence type="predicted"/>
<dbReference type="InterPro" id="IPR050679">
    <property type="entry name" value="Bact_HTH_transcr_reg"/>
</dbReference>
<dbReference type="Pfam" id="PF02080">
    <property type="entry name" value="TrkA_C"/>
    <property type="match status" value="1"/>
</dbReference>
<dbReference type="AlphaFoldDB" id="A0AA45KF62"/>
<dbReference type="SUPFAM" id="SSF116726">
    <property type="entry name" value="TrkA C-terminal domain-like"/>
    <property type="match status" value="1"/>
</dbReference>
<evidence type="ECO:0000256" key="2">
    <source>
        <dbReference type="ARBA" id="ARBA00023125"/>
    </source>
</evidence>
<feature type="domain" description="HTH gntR-type" evidence="4">
    <location>
        <begin position="6"/>
        <end position="74"/>
    </location>
</feature>
<dbReference type="RefSeq" id="WP_205871617.1">
    <property type="nucleotide sequence ID" value="NZ_CP070872.1"/>
</dbReference>
<dbReference type="PANTHER" id="PTHR44846">
    <property type="entry name" value="MANNOSYL-D-GLYCERATE TRANSPORT/METABOLISM SYSTEM REPRESSOR MNGR-RELATED"/>
    <property type="match status" value="1"/>
</dbReference>
<dbReference type="Gene3D" id="3.30.70.1450">
    <property type="entry name" value="Regulator of K+ conductance, C-terminal domain"/>
    <property type="match status" value="1"/>
</dbReference>
<keyword evidence="7" id="KW-1185">Reference proteome</keyword>
<dbReference type="GO" id="GO:0003677">
    <property type="term" value="F:DNA binding"/>
    <property type="evidence" value="ECO:0007669"/>
    <property type="project" value="UniProtKB-KW"/>
</dbReference>
<dbReference type="InterPro" id="IPR036721">
    <property type="entry name" value="RCK_C_sf"/>
</dbReference>
<dbReference type="SMART" id="SM00345">
    <property type="entry name" value="HTH_GNTR"/>
    <property type="match status" value="1"/>
</dbReference>
<dbReference type="InterPro" id="IPR006037">
    <property type="entry name" value="RCK_C"/>
</dbReference>
<dbReference type="EMBL" id="CP070872">
    <property type="protein sequence ID" value="QSE76129.1"/>
    <property type="molecule type" value="Genomic_DNA"/>
</dbReference>
<accession>A0AA45KF62</accession>
<feature type="domain" description="RCK C-terminal" evidence="5">
    <location>
        <begin position="120"/>
        <end position="205"/>
    </location>
</feature>
<reference evidence="6 7" key="1">
    <citation type="submission" date="2021-02" db="EMBL/GenBank/DDBJ databases">
        <title>Complete genome sequence of Lactococcus lactis strain K_LL004.</title>
        <authorList>
            <person name="Kim H.B."/>
        </authorList>
    </citation>
    <scope>NUCLEOTIDE SEQUENCE [LARGE SCALE GENOMIC DNA]</scope>
    <source>
        <strain evidence="6 7">K_LL004</strain>
    </source>
</reference>
<dbReference type="GO" id="GO:0008324">
    <property type="term" value="F:monoatomic cation transmembrane transporter activity"/>
    <property type="evidence" value="ECO:0007669"/>
    <property type="project" value="InterPro"/>
</dbReference>
<dbReference type="SUPFAM" id="SSF46785">
    <property type="entry name" value="Winged helix' DNA-binding domain"/>
    <property type="match status" value="1"/>
</dbReference>
<keyword evidence="3" id="KW-0804">Transcription</keyword>
<dbReference type="PANTHER" id="PTHR44846:SF1">
    <property type="entry name" value="MANNOSYL-D-GLYCERATE TRANSPORT_METABOLISM SYSTEM REPRESSOR MNGR-RELATED"/>
    <property type="match status" value="1"/>
</dbReference>
<protein>
    <submittedName>
        <fullName evidence="6">GntR family transcriptional regulator</fullName>
    </submittedName>
</protein>
<evidence type="ECO:0000259" key="4">
    <source>
        <dbReference type="PROSITE" id="PS50949"/>
    </source>
</evidence>
<evidence type="ECO:0000313" key="6">
    <source>
        <dbReference type="EMBL" id="QSE76129.1"/>
    </source>
</evidence>
<dbReference type="Pfam" id="PF00392">
    <property type="entry name" value="GntR"/>
    <property type="match status" value="1"/>
</dbReference>
<dbReference type="CDD" id="cd07377">
    <property type="entry name" value="WHTH_GntR"/>
    <property type="match status" value="1"/>
</dbReference>
<dbReference type="InterPro" id="IPR036390">
    <property type="entry name" value="WH_DNA-bd_sf"/>
</dbReference>
<dbReference type="GO" id="GO:0045892">
    <property type="term" value="P:negative regulation of DNA-templated transcription"/>
    <property type="evidence" value="ECO:0007669"/>
    <property type="project" value="TreeGrafter"/>
</dbReference>
<evidence type="ECO:0000256" key="1">
    <source>
        <dbReference type="ARBA" id="ARBA00023015"/>
    </source>
</evidence>
<gene>
    <name evidence="6" type="ORF">JW886_06575</name>
</gene>
<dbReference type="InterPro" id="IPR000524">
    <property type="entry name" value="Tscrpt_reg_HTH_GntR"/>
</dbReference>
<keyword evidence="1" id="KW-0805">Transcription regulation</keyword>
<dbReference type="InterPro" id="IPR036388">
    <property type="entry name" value="WH-like_DNA-bd_sf"/>
</dbReference>
<dbReference type="GO" id="GO:0003700">
    <property type="term" value="F:DNA-binding transcription factor activity"/>
    <property type="evidence" value="ECO:0007669"/>
    <property type="project" value="InterPro"/>
</dbReference>
<sequence>MRVARQPRYQQIARLIAEKIARNELKVGEKIYARSTLATTFGVSPETARKAISVLSDLGIVDPVHGSGVIVVSRQKAQEHLEQYQEVETIQDLQEQILESVVRQQSELANFSTILDKLVDQTEHFQKANPLTPIEFQLVEQSPKLGKTLGEMNLWQNTGATIVAILQKEELIVSPGPYATINQGDTLYFVGASNTLQIIQNFFYTK</sequence>
<dbReference type="GO" id="GO:0006813">
    <property type="term" value="P:potassium ion transport"/>
    <property type="evidence" value="ECO:0007669"/>
    <property type="project" value="InterPro"/>
</dbReference>
<evidence type="ECO:0000259" key="5">
    <source>
        <dbReference type="PROSITE" id="PS51202"/>
    </source>
</evidence>
<evidence type="ECO:0000256" key="3">
    <source>
        <dbReference type="ARBA" id="ARBA00023163"/>
    </source>
</evidence>
<organism evidence="6 7">
    <name type="scientific">Lactococcus taiwanensis</name>
    <dbReference type="NCBI Taxonomy" id="1151742"/>
    <lineage>
        <taxon>Bacteria</taxon>
        <taxon>Bacillati</taxon>
        <taxon>Bacillota</taxon>
        <taxon>Bacilli</taxon>
        <taxon>Lactobacillales</taxon>
        <taxon>Streptococcaceae</taxon>
        <taxon>Lactococcus</taxon>
    </lineage>
</organism>
<evidence type="ECO:0000313" key="7">
    <source>
        <dbReference type="Proteomes" id="UP000663608"/>
    </source>
</evidence>
<dbReference type="Proteomes" id="UP000663608">
    <property type="component" value="Chromosome"/>
</dbReference>
<dbReference type="KEGG" id="lti:JW886_06575"/>
<keyword evidence="2" id="KW-0238">DNA-binding</keyword>
<dbReference type="PROSITE" id="PS51202">
    <property type="entry name" value="RCK_C"/>
    <property type="match status" value="1"/>
</dbReference>
<dbReference type="Gene3D" id="1.10.10.10">
    <property type="entry name" value="Winged helix-like DNA-binding domain superfamily/Winged helix DNA-binding domain"/>
    <property type="match status" value="1"/>
</dbReference>
<dbReference type="PROSITE" id="PS50949">
    <property type="entry name" value="HTH_GNTR"/>
    <property type="match status" value="1"/>
</dbReference>